<dbReference type="SUPFAM" id="SSF69318">
    <property type="entry name" value="Integrin alpha N-terminal domain"/>
    <property type="match status" value="1"/>
</dbReference>
<accession>A0A7X3IEA0</accession>
<protein>
    <recommendedName>
        <fullName evidence="5">VCBS repeat-containing protein</fullName>
    </recommendedName>
</protein>
<evidence type="ECO:0008006" key="5">
    <source>
        <dbReference type="Google" id="ProtNLM"/>
    </source>
</evidence>
<keyword evidence="2" id="KW-1133">Transmembrane helix</keyword>
<dbReference type="EMBL" id="WUBI01000001">
    <property type="protein sequence ID" value="MWV42312.1"/>
    <property type="molecule type" value="Genomic_DNA"/>
</dbReference>
<proteinExistence type="predicted"/>
<feature type="transmembrane region" description="Helical" evidence="2">
    <location>
        <begin position="6"/>
        <end position="26"/>
    </location>
</feature>
<evidence type="ECO:0000313" key="3">
    <source>
        <dbReference type="EMBL" id="MWV42312.1"/>
    </source>
</evidence>
<organism evidence="3 4">
    <name type="scientific">Paenibacillus dendrobii</name>
    <dbReference type="NCBI Taxonomy" id="2691084"/>
    <lineage>
        <taxon>Bacteria</taxon>
        <taxon>Bacillati</taxon>
        <taxon>Bacillota</taxon>
        <taxon>Bacilli</taxon>
        <taxon>Bacillales</taxon>
        <taxon>Paenibacillaceae</taxon>
        <taxon>Paenibacillus</taxon>
    </lineage>
</organism>
<feature type="region of interest" description="Disordered" evidence="1">
    <location>
        <begin position="424"/>
        <end position="444"/>
    </location>
</feature>
<keyword evidence="2" id="KW-0812">Transmembrane</keyword>
<dbReference type="RefSeq" id="WP_160495924.1">
    <property type="nucleotide sequence ID" value="NZ_WUBI01000001.1"/>
</dbReference>
<evidence type="ECO:0000256" key="2">
    <source>
        <dbReference type="SAM" id="Phobius"/>
    </source>
</evidence>
<feature type="compositionally biased region" description="Basic and acidic residues" evidence="1">
    <location>
        <begin position="429"/>
        <end position="444"/>
    </location>
</feature>
<evidence type="ECO:0000313" key="4">
    <source>
        <dbReference type="Proteomes" id="UP000460318"/>
    </source>
</evidence>
<keyword evidence="4" id="KW-1185">Reference proteome</keyword>
<sequence length="444" mass="51523">MLVKRYWIYVPAALFLMLLLSGCSFISDPVLMMKTPQLSAEKESLRSIVMSQMPEDASLIRSNEEDDTNVIHFVDLDNDGVNEAIVFYETPDQTIGIHGMIFKKINENWVKQVTFDGVGKVLESLYFKDMTNDGRVDIVAGFSMGNEGTQNRIFIYSYNGKSVERVLEHPYTNFVISDMNKDHINDLTIVELKHGESNFITTFQYDDGSFLELDRLEMKPYIYDYYNIVAGKVFVDQEGNSIDGIVLDATLSSVGDASFTSVIIMQDGKLKSVIPEQTQTYRNYRVYSEDINNDGIIEIPLLNPPIGWSFFKNQDDIPYFCSYYQWDGKNGLKFVKEKYHDFKYDFDFGFFPPQWHNKITVDTKSQMNKYLRFVMIDSGKTVAEIKFFSSYEWEKQHDDWKYLLRTSEKVIAYKKSADFDLNNNNKNKTNKDVAPIERKDKQSE</sequence>
<gene>
    <name evidence="3" type="ORF">GRF59_01600</name>
</gene>
<reference evidence="3 4" key="1">
    <citation type="submission" date="2019-12" db="EMBL/GenBank/DDBJ databases">
        <title>Paenibacillus sp. nov., an endophytic bacterium isolated from the stem of Dendrobium.</title>
        <authorList>
            <person name="Zhao R."/>
        </authorList>
    </citation>
    <scope>NUCLEOTIDE SEQUENCE [LARGE SCALE GENOMIC DNA]</scope>
    <source>
        <strain evidence="3 4">HJL G12</strain>
    </source>
</reference>
<dbReference type="Proteomes" id="UP000460318">
    <property type="component" value="Unassembled WGS sequence"/>
</dbReference>
<evidence type="ECO:0000256" key="1">
    <source>
        <dbReference type="SAM" id="MobiDB-lite"/>
    </source>
</evidence>
<dbReference type="AlphaFoldDB" id="A0A7X3IEA0"/>
<keyword evidence="2" id="KW-0472">Membrane</keyword>
<name>A0A7X3IEA0_9BACL</name>
<dbReference type="InterPro" id="IPR028994">
    <property type="entry name" value="Integrin_alpha_N"/>
</dbReference>
<dbReference type="PROSITE" id="PS51257">
    <property type="entry name" value="PROKAR_LIPOPROTEIN"/>
    <property type="match status" value="1"/>
</dbReference>
<comment type="caution">
    <text evidence="3">The sequence shown here is derived from an EMBL/GenBank/DDBJ whole genome shotgun (WGS) entry which is preliminary data.</text>
</comment>